<protein>
    <submittedName>
        <fullName evidence="1">Uncharacterized protein</fullName>
    </submittedName>
</protein>
<accession>A0A8C5X0N6</accession>
<dbReference type="Proteomes" id="UP000694560">
    <property type="component" value="Unplaced"/>
</dbReference>
<dbReference type="Ensembl" id="ENSMCST00000002261.1">
    <property type="protein sequence ID" value="ENSMCSP00000002214.1"/>
    <property type="gene ID" value="ENSMCSG00000001639.1"/>
</dbReference>
<dbReference type="PANTHER" id="PTHR34444">
    <property type="entry name" value="LOC361192"/>
    <property type="match status" value="1"/>
</dbReference>
<proteinExistence type="predicted"/>
<dbReference type="Pfam" id="PF15074">
    <property type="entry name" value="CFAP90"/>
    <property type="match status" value="1"/>
</dbReference>
<dbReference type="PANTHER" id="PTHR34444:SF1">
    <property type="entry name" value="CILIA- AND FLAGELLA-ASSOCIATED PROTEIN 90"/>
    <property type="match status" value="1"/>
</dbReference>
<evidence type="ECO:0000313" key="2">
    <source>
        <dbReference type="Proteomes" id="UP000694560"/>
    </source>
</evidence>
<evidence type="ECO:0000313" key="1">
    <source>
        <dbReference type="Ensembl" id="ENSMCSP00000002214.1"/>
    </source>
</evidence>
<name>A0A8C5X0N6_9PASS</name>
<reference evidence="1" key="1">
    <citation type="submission" date="2025-08" db="UniProtKB">
        <authorList>
            <consortium name="Ensembl"/>
        </authorList>
    </citation>
    <scope>IDENTIFICATION</scope>
</reference>
<dbReference type="InterPro" id="IPR027901">
    <property type="entry name" value="CFAP90"/>
</dbReference>
<sequence length="100" mass="11773">MSTLIQSHSELDHFSPFLKTGDMFTYDAVFRIPEDYDQYLPRCDRRHAKGRGLKIYEELLKTPRLALALSYPEDFQVTRHMQVKVRGKRQILSCIVQDVL</sequence>
<dbReference type="OrthoDB" id="10057935at2759"/>
<reference evidence="1" key="2">
    <citation type="submission" date="2025-09" db="UniProtKB">
        <authorList>
            <consortium name="Ensembl"/>
        </authorList>
    </citation>
    <scope>IDENTIFICATION</scope>
</reference>
<organism evidence="1 2">
    <name type="scientific">Malurus cyaneus samueli</name>
    <dbReference type="NCBI Taxonomy" id="2593467"/>
    <lineage>
        <taxon>Eukaryota</taxon>
        <taxon>Metazoa</taxon>
        <taxon>Chordata</taxon>
        <taxon>Craniata</taxon>
        <taxon>Vertebrata</taxon>
        <taxon>Euteleostomi</taxon>
        <taxon>Archelosauria</taxon>
        <taxon>Archosauria</taxon>
        <taxon>Dinosauria</taxon>
        <taxon>Saurischia</taxon>
        <taxon>Theropoda</taxon>
        <taxon>Coelurosauria</taxon>
        <taxon>Aves</taxon>
        <taxon>Neognathae</taxon>
        <taxon>Neoaves</taxon>
        <taxon>Telluraves</taxon>
        <taxon>Australaves</taxon>
        <taxon>Passeriformes</taxon>
        <taxon>Meliphagoidea</taxon>
        <taxon>Maluridae</taxon>
        <taxon>Malurus</taxon>
    </lineage>
</organism>
<keyword evidence="2" id="KW-1185">Reference proteome</keyword>
<dbReference type="AlphaFoldDB" id="A0A8C5X0N6"/>